<sequence length="249" mass="28015">MSNVSTVEFRQSHELANITIYFHTANSPPKLTPLRHLEQETEHLTRLGAVESQYRIRINAIEIHVKPTGKGLSFTEITIGIQYRSARFRHSIVHGKLSVGEEARRAGDRTDWTSTYPIRRELRVDGKVSVEAPREPSDPPSPPVVLAVATFEDLHALAAVANQDEQYDRAFKQEDEFMSVTTYFSAQKIPKQMLDYLARFRRPLACKQAPTSSQGSHVGLPYFSLDSAPADSGRIQYTMVGTKRPKPPP</sequence>
<accession>A0A9P6DD75</accession>
<keyword evidence="2" id="KW-1185">Reference proteome</keyword>
<dbReference type="EMBL" id="MU154616">
    <property type="protein sequence ID" value="KAF9491543.1"/>
    <property type="molecule type" value="Genomic_DNA"/>
</dbReference>
<evidence type="ECO:0000313" key="1">
    <source>
        <dbReference type="EMBL" id="KAF9491543.1"/>
    </source>
</evidence>
<protein>
    <submittedName>
        <fullName evidence="1">Uncharacterized protein</fullName>
    </submittedName>
</protein>
<name>A0A9P6DD75_PLEER</name>
<reference evidence="1" key="1">
    <citation type="submission" date="2020-11" db="EMBL/GenBank/DDBJ databases">
        <authorList>
            <consortium name="DOE Joint Genome Institute"/>
            <person name="Ahrendt S."/>
            <person name="Riley R."/>
            <person name="Andreopoulos W."/>
            <person name="Labutti K."/>
            <person name="Pangilinan J."/>
            <person name="Ruiz-Duenas F.J."/>
            <person name="Barrasa J.M."/>
            <person name="Sanchez-Garcia M."/>
            <person name="Camarero S."/>
            <person name="Miyauchi S."/>
            <person name="Serrano A."/>
            <person name="Linde D."/>
            <person name="Babiker R."/>
            <person name="Drula E."/>
            <person name="Ayuso-Fernandez I."/>
            <person name="Pacheco R."/>
            <person name="Padilla G."/>
            <person name="Ferreira P."/>
            <person name="Barriuso J."/>
            <person name="Kellner H."/>
            <person name="Castanera R."/>
            <person name="Alfaro M."/>
            <person name="Ramirez L."/>
            <person name="Pisabarro A.G."/>
            <person name="Kuo A."/>
            <person name="Tritt A."/>
            <person name="Lipzen A."/>
            <person name="He G."/>
            <person name="Yan M."/>
            <person name="Ng V."/>
            <person name="Cullen D."/>
            <person name="Martin F."/>
            <person name="Rosso M.-N."/>
            <person name="Henrissat B."/>
            <person name="Hibbett D."/>
            <person name="Martinez A.T."/>
            <person name="Grigoriev I.V."/>
        </authorList>
    </citation>
    <scope>NUCLEOTIDE SEQUENCE</scope>
    <source>
        <strain evidence="1">ATCC 90797</strain>
    </source>
</reference>
<gene>
    <name evidence="1" type="ORF">BDN71DRAFT_1303475</name>
</gene>
<proteinExistence type="predicted"/>
<dbReference type="AlphaFoldDB" id="A0A9P6DD75"/>
<organism evidence="1 2">
    <name type="scientific">Pleurotus eryngii</name>
    <name type="common">Boletus of the steppes</name>
    <dbReference type="NCBI Taxonomy" id="5323"/>
    <lineage>
        <taxon>Eukaryota</taxon>
        <taxon>Fungi</taxon>
        <taxon>Dikarya</taxon>
        <taxon>Basidiomycota</taxon>
        <taxon>Agaricomycotina</taxon>
        <taxon>Agaricomycetes</taxon>
        <taxon>Agaricomycetidae</taxon>
        <taxon>Agaricales</taxon>
        <taxon>Pleurotineae</taxon>
        <taxon>Pleurotaceae</taxon>
        <taxon>Pleurotus</taxon>
    </lineage>
</organism>
<comment type="caution">
    <text evidence="1">The sequence shown here is derived from an EMBL/GenBank/DDBJ whole genome shotgun (WGS) entry which is preliminary data.</text>
</comment>
<dbReference type="Proteomes" id="UP000807025">
    <property type="component" value="Unassembled WGS sequence"/>
</dbReference>
<evidence type="ECO:0000313" key="2">
    <source>
        <dbReference type="Proteomes" id="UP000807025"/>
    </source>
</evidence>